<protein>
    <recommendedName>
        <fullName evidence="1">HNH nuclease domain-containing protein</fullName>
    </recommendedName>
</protein>
<comment type="caution">
    <text evidence="2">The sequence shown here is derived from an EMBL/GenBank/DDBJ whole genome shotgun (WGS) entry which is preliminary data.</text>
</comment>
<gene>
    <name evidence="2" type="ORF">GCM10022244_08000</name>
</gene>
<dbReference type="Gene3D" id="1.10.30.50">
    <property type="match status" value="1"/>
</dbReference>
<reference evidence="3" key="1">
    <citation type="journal article" date="2019" name="Int. J. Syst. Evol. Microbiol.">
        <title>The Global Catalogue of Microorganisms (GCM) 10K type strain sequencing project: providing services to taxonomists for standard genome sequencing and annotation.</title>
        <authorList>
            <consortium name="The Broad Institute Genomics Platform"/>
            <consortium name="The Broad Institute Genome Sequencing Center for Infectious Disease"/>
            <person name="Wu L."/>
            <person name="Ma J."/>
        </authorList>
    </citation>
    <scope>NUCLEOTIDE SEQUENCE [LARGE SCALE GENOMIC DNA]</scope>
    <source>
        <strain evidence="3">JCM 16956</strain>
    </source>
</reference>
<dbReference type="InterPro" id="IPR003615">
    <property type="entry name" value="HNH_nuc"/>
</dbReference>
<name>A0ABP7LE89_9ACTN</name>
<dbReference type="Proteomes" id="UP001501000">
    <property type="component" value="Unassembled WGS sequence"/>
</dbReference>
<dbReference type="CDD" id="cd00085">
    <property type="entry name" value="HNHc"/>
    <property type="match status" value="1"/>
</dbReference>
<accession>A0ABP7LE89</accession>
<evidence type="ECO:0000313" key="3">
    <source>
        <dbReference type="Proteomes" id="UP001501000"/>
    </source>
</evidence>
<dbReference type="Pfam" id="PF01844">
    <property type="entry name" value="HNH"/>
    <property type="match status" value="1"/>
</dbReference>
<evidence type="ECO:0000313" key="2">
    <source>
        <dbReference type="EMBL" id="GAA3900230.1"/>
    </source>
</evidence>
<dbReference type="SMART" id="SM00507">
    <property type="entry name" value="HNHc"/>
    <property type="match status" value="1"/>
</dbReference>
<sequence>MAVPPGPGRTVGDTSYAARMATKRTKVPRPLARQLYVEAGHRCAIPTCRATPLEIAHIVPWHRVLRHEFHNLIVLCPNCHTRFDRGDIDRQAMFRYKELLRLSDPNRVAPDDPSPRAGLIRAYRLFQNEMTAWHKSLVILIQAVGFSSFGFPTGNLEDCRRAASVARAATDKLGELGDVGVTDAANHVFDRYRDWANDLFDLRLSAYDTSGDDYEDRKNERFMAYVLLHEEVCAALDLDPTELDFFEAAKEDRELPRVALGTRGLWEAGE</sequence>
<proteinExistence type="predicted"/>
<evidence type="ECO:0000259" key="1">
    <source>
        <dbReference type="SMART" id="SM00507"/>
    </source>
</evidence>
<keyword evidence="3" id="KW-1185">Reference proteome</keyword>
<organism evidence="2 3">
    <name type="scientific">Streptomyces gulbargensis</name>
    <dbReference type="NCBI Taxonomy" id="364901"/>
    <lineage>
        <taxon>Bacteria</taxon>
        <taxon>Bacillati</taxon>
        <taxon>Actinomycetota</taxon>
        <taxon>Actinomycetes</taxon>
        <taxon>Kitasatosporales</taxon>
        <taxon>Streptomycetaceae</taxon>
        <taxon>Streptomyces</taxon>
    </lineage>
</organism>
<dbReference type="InterPro" id="IPR002711">
    <property type="entry name" value="HNH"/>
</dbReference>
<dbReference type="EMBL" id="BAABAJ010000002">
    <property type="protein sequence ID" value="GAA3900230.1"/>
    <property type="molecule type" value="Genomic_DNA"/>
</dbReference>
<feature type="domain" description="HNH nuclease" evidence="1">
    <location>
        <begin position="31"/>
        <end position="81"/>
    </location>
</feature>